<accession>A0A9P0ALY2</accession>
<comment type="similarity">
    <text evidence="2">Belongs to the G-protein coupled receptor 1 family.</text>
</comment>
<evidence type="ECO:0000259" key="10">
    <source>
        <dbReference type="PROSITE" id="PS50262"/>
    </source>
</evidence>
<dbReference type="Pfam" id="PF00001">
    <property type="entry name" value="7tm_1"/>
    <property type="match status" value="1"/>
</dbReference>
<gene>
    <name evidence="11" type="ORF">BEMITA_LOCUS14213</name>
</gene>
<dbReference type="PANTHER" id="PTHR45695">
    <property type="entry name" value="LEUCOKININ RECEPTOR-RELATED"/>
    <property type="match status" value="1"/>
</dbReference>
<feature type="transmembrane region" description="Helical" evidence="9">
    <location>
        <begin position="88"/>
        <end position="110"/>
    </location>
</feature>
<evidence type="ECO:0000313" key="11">
    <source>
        <dbReference type="EMBL" id="CAH0396106.1"/>
    </source>
</evidence>
<dbReference type="InterPro" id="IPR017452">
    <property type="entry name" value="GPCR_Rhodpsn_7TM"/>
</dbReference>
<dbReference type="Gene3D" id="1.20.1070.10">
    <property type="entry name" value="Rhodopsin 7-helix transmembrane proteins"/>
    <property type="match status" value="1"/>
</dbReference>
<evidence type="ECO:0000256" key="9">
    <source>
        <dbReference type="SAM" id="Phobius"/>
    </source>
</evidence>
<evidence type="ECO:0000256" key="8">
    <source>
        <dbReference type="ARBA" id="ARBA00023224"/>
    </source>
</evidence>
<evidence type="ECO:0000256" key="2">
    <source>
        <dbReference type="ARBA" id="ARBA00010663"/>
    </source>
</evidence>
<evidence type="ECO:0000256" key="6">
    <source>
        <dbReference type="ARBA" id="ARBA00023136"/>
    </source>
</evidence>
<dbReference type="PANTHER" id="PTHR45695:SF15">
    <property type="entry name" value="OPSIN RH2"/>
    <property type="match status" value="1"/>
</dbReference>
<reference evidence="11" key="1">
    <citation type="submission" date="2021-12" db="EMBL/GenBank/DDBJ databases">
        <authorList>
            <person name="King R."/>
        </authorList>
    </citation>
    <scope>NUCLEOTIDE SEQUENCE</scope>
</reference>
<evidence type="ECO:0000256" key="5">
    <source>
        <dbReference type="ARBA" id="ARBA00023040"/>
    </source>
</evidence>
<proteinExistence type="inferred from homology"/>
<keyword evidence="6 9" id="KW-0472">Membrane</keyword>
<name>A0A9P0ALY2_BEMTA</name>
<sequence length="204" mass="23340">MTPLEDLDAIPLDLFDPTNSSNLTCNNEYCLPDDEYVDRIKDYIAPSPFEWVLIFMHMCVFVVGLVGNALVCVAVYRNRAMRTITNYFIVNLAVADFMVILFCLPPTVVWDKRRNCLKNSTRNPRLGVSGRGILGGAFLNVIRLHKNLCIFGPQRHRHPLGVRPIKRELRRPEELYFNQVEASWQPVAVSADSSDYSRRPIDDP</sequence>
<dbReference type="GO" id="GO:0004930">
    <property type="term" value="F:G protein-coupled receptor activity"/>
    <property type="evidence" value="ECO:0007669"/>
    <property type="project" value="UniProtKB-KW"/>
</dbReference>
<evidence type="ECO:0000313" key="12">
    <source>
        <dbReference type="Proteomes" id="UP001152759"/>
    </source>
</evidence>
<dbReference type="Proteomes" id="UP001152759">
    <property type="component" value="Chromosome 9"/>
</dbReference>
<dbReference type="AlphaFoldDB" id="A0A9P0ALY2"/>
<keyword evidence="3 9" id="KW-0812">Transmembrane</keyword>
<keyword evidence="8" id="KW-0807">Transducer</keyword>
<keyword evidence="7" id="KW-0675">Receptor</keyword>
<dbReference type="InterPro" id="IPR000276">
    <property type="entry name" value="GPCR_Rhodpsn"/>
</dbReference>
<protein>
    <recommendedName>
        <fullName evidence="10">G-protein coupled receptors family 1 profile domain-containing protein</fullName>
    </recommendedName>
</protein>
<feature type="domain" description="G-protein coupled receptors family 1 profile" evidence="10">
    <location>
        <begin position="67"/>
        <end position="109"/>
    </location>
</feature>
<keyword evidence="12" id="KW-1185">Reference proteome</keyword>
<feature type="transmembrane region" description="Helical" evidence="9">
    <location>
        <begin position="51"/>
        <end position="76"/>
    </location>
</feature>
<evidence type="ECO:0000256" key="7">
    <source>
        <dbReference type="ARBA" id="ARBA00023170"/>
    </source>
</evidence>
<organism evidence="11 12">
    <name type="scientific">Bemisia tabaci</name>
    <name type="common">Sweetpotato whitefly</name>
    <name type="synonym">Aleurodes tabaci</name>
    <dbReference type="NCBI Taxonomy" id="7038"/>
    <lineage>
        <taxon>Eukaryota</taxon>
        <taxon>Metazoa</taxon>
        <taxon>Ecdysozoa</taxon>
        <taxon>Arthropoda</taxon>
        <taxon>Hexapoda</taxon>
        <taxon>Insecta</taxon>
        <taxon>Pterygota</taxon>
        <taxon>Neoptera</taxon>
        <taxon>Paraneoptera</taxon>
        <taxon>Hemiptera</taxon>
        <taxon>Sternorrhyncha</taxon>
        <taxon>Aleyrodoidea</taxon>
        <taxon>Aleyrodidae</taxon>
        <taxon>Aleyrodinae</taxon>
        <taxon>Bemisia</taxon>
    </lineage>
</organism>
<evidence type="ECO:0000256" key="3">
    <source>
        <dbReference type="ARBA" id="ARBA00022692"/>
    </source>
</evidence>
<dbReference type="PROSITE" id="PS50262">
    <property type="entry name" value="G_PROTEIN_RECEP_F1_2"/>
    <property type="match status" value="1"/>
</dbReference>
<dbReference type="SUPFAM" id="SSF81321">
    <property type="entry name" value="Family A G protein-coupled receptor-like"/>
    <property type="match status" value="1"/>
</dbReference>
<dbReference type="EMBL" id="OU963870">
    <property type="protein sequence ID" value="CAH0396106.1"/>
    <property type="molecule type" value="Genomic_DNA"/>
</dbReference>
<evidence type="ECO:0000256" key="1">
    <source>
        <dbReference type="ARBA" id="ARBA00004141"/>
    </source>
</evidence>
<evidence type="ECO:0000256" key="4">
    <source>
        <dbReference type="ARBA" id="ARBA00022989"/>
    </source>
</evidence>
<dbReference type="GO" id="GO:0005886">
    <property type="term" value="C:plasma membrane"/>
    <property type="evidence" value="ECO:0007669"/>
    <property type="project" value="TreeGrafter"/>
</dbReference>
<comment type="subcellular location">
    <subcellularLocation>
        <location evidence="1">Membrane</location>
        <topology evidence="1">Multi-pass membrane protein</topology>
    </subcellularLocation>
</comment>
<keyword evidence="4 9" id="KW-1133">Transmembrane helix</keyword>
<dbReference type="PRINTS" id="PR00237">
    <property type="entry name" value="GPCRRHODOPSN"/>
</dbReference>
<keyword evidence="5" id="KW-0297">G-protein coupled receptor</keyword>